<keyword evidence="2" id="KW-1185">Reference proteome</keyword>
<accession>W4LNV1</accession>
<evidence type="ECO:0000313" key="1">
    <source>
        <dbReference type="EMBL" id="ETW99647.1"/>
    </source>
</evidence>
<dbReference type="InterPro" id="IPR044855">
    <property type="entry name" value="CoA-Trfase_III_dom3_sf"/>
</dbReference>
<name>W4LNV1_ENTF1</name>
<proteinExistence type="predicted"/>
<dbReference type="Proteomes" id="UP000019141">
    <property type="component" value="Unassembled WGS sequence"/>
</dbReference>
<dbReference type="Pfam" id="PF02515">
    <property type="entry name" value="CoA_transf_3"/>
    <property type="match status" value="2"/>
</dbReference>
<protein>
    <recommendedName>
        <fullName evidence="3">CoA transferase</fullName>
    </recommendedName>
</protein>
<evidence type="ECO:0000313" key="2">
    <source>
        <dbReference type="Proteomes" id="UP000019141"/>
    </source>
</evidence>
<dbReference type="SUPFAM" id="SSF89796">
    <property type="entry name" value="CoA-transferase family III (CaiB/BaiF)"/>
    <property type="match status" value="2"/>
</dbReference>
<dbReference type="Gene3D" id="3.30.1540.10">
    <property type="entry name" value="formyl-coa transferase, domain 3"/>
    <property type="match status" value="1"/>
</dbReference>
<dbReference type="Gene3D" id="3.40.50.10540">
    <property type="entry name" value="Crotonobetainyl-coa:carnitine coa-transferase, domain 1"/>
    <property type="match status" value="3"/>
</dbReference>
<gene>
    <name evidence="1" type="ORF">ETSY1_14250</name>
</gene>
<dbReference type="AlphaFoldDB" id="W4LNV1"/>
<dbReference type="HOGENOM" id="CLU_010587_2_0_7"/>
<dbReference type="InterPro" id="IPR023606">
    <property type="entry name" value="CoA-Trfase_III_dom_1_sf"/>
</dbReference>
<dbReference type="PANTHER" id="PTHR48228:SF7">
    <property type="entry name" value="FATTY ACYL-COA TRANSFERASE RV3272-RELATED"/>
    <property type="match status" value="1"/>
</dbReference>
<dbReference type="PANTHER" id="PTHR48228">
    <property type="entry name" value="SUCCINYL-COA--D-CITRAMALATE COA-TRANSFERASE"/>
    <property type="match status" value="1"/>
</dbReference>
<evidence type="ECO:0008006" key="3">
    <source>
        <dbReference type="Google" id="ProtNLM"/>
    </source>
</evidence>
<comment type="caution">
    <text evidence="1">The sequence shown here is derived from an EMBL/GenBank/DDBJ whole genome shotgun (WGS) entry which is preliminary data.</text>
</comment>
<dbReference type="EMBL" id="AZHW01000421">
    <property type="protein sequence ID" value="ETW99647.1"/>
    <property type="molecule type" value="Genomic_DNA"/>
</dbReference>
<dbReference type="GO" id="GO:0003824">
    <property type="term" value="F:catalytic activity"/>
    <property type="evidence" value="ECO:0007669"/>
    <property type="project" value="InterPro"/>
</dbReference>
<organism evidence="1 2">
    <name type="scientific">Entotheonella factor</name>
    <dbReference type="NCBI Taxonomy" id="1429438"/>
    <lineage>
        <taxon>Bacteria</taxon>
        <taxon>Pseudomonadati</taxon>
        <taxon>Nitrospinota/Tectimicrobiota group</taxon>
        <taxon>Candidatus Tectimicrobiota</taxon>
        <taxon>Candidatus Entotheonellia</taxon>
        <taxon>Candidatus Entotheonellales</taxon>
        <taxon>Candidatus Entotheonellaceae</taxon>
        <taxon>Candidatus Entotheonella</taxon>
    </lineage>
</organism>
<dbReference type="InterPro" id="IPR003673">
    <property type="entry name" value="CoA-Trfase_fam_III"/>
</dbReference>
<dbReference type="InterPro" id="IPR050509">
    <property type="entry name" value="CoA-transferase_III"/>
</dbReference>
<reference evidence="1 2" key="1">
    <citation type="journal article" date="2014" name="Nature">
        <title>An environmental bacterial taxon with a large and distinct metabolic repertoire.</title>
        <authorList>
            <person name="Wilson M.C."/>
            <person name="Mori T."/>
            <person name="Ruckert C."/>
            <person name="Uria A.R."/>
            <person name="Helf M.J."/>
            <person name="Takada K."/>
            <person name="Gernert C."/>
            <person name="Steffens U.A."/>
            <person name="Heycke N."/>
            <person name="Schmitt S."/>
            <person name="Rinke C."/>
            <person name="Helfrich E.J."/>
            <person name="Brachmann A.O."/>
            <person name="Gurgui C."/>
            <person name="Wakimoto T."/>
            <person name="Kracht M."/>
            <person name="Crusemann M."/>
            <person name="Hentschel U."/>
            <person name="Abe I."/>
            <person name="Matsunaga S."/>
            <person name="Kalinowski J."/>
            <person name="Takeyama H."/>
            <person name="Piel J."/>
        </authorList>
    </citation>
    <scope>NUCLEOTIDE SEQUENCE [LARGE SCALE GENOMIC DNA]</scope>
    <source>
        <strain evidence="2">TSY1</strain>
    </source>
</reference>
<sequence>MASTLDGITVLDLSTGPAGSFATMFLSDHGARVIRLVDIDDTAPRRGGYLVWDRGKSCIRLDFSQLGPKGNDTPGSPAEAFIKLVRSSDILVEDFAPSSERQHMVDADWLSGLNPRLIHCSITAYGKHGPWRDEPPIDALVMARMGILGSQPGFRPAPVHVVHPLPSSGAAILANLGIAASLLAREHTGRGRKVETSLMGGALLYHPKVTGEHIESRGFQTNPSGSAPFYSNYECADGEYVQLGCVHEKFINIAADLFGLTEALKEPRFGSGRLPQTPEADIECRALVAQAVRTKPYAEWAQIFEESDVPFARCQVSEDSMGDPQVQFNNMVVELQDPEIGSLTQMGVPIHFSETPGRIQGPRVPPAQAASALPDDLTDVASVTHGQAAQDGPFDPPLKGVRILEITNLIAGPTGGRLLADLGADVIKFEPLTGDISRPIGRTYFFNVNANKRSVSVDTRTPDGKDVAQKIAASADAVLANLRPHATERMGIGPAINPNLIETHLTGYGWTGPYSKRPGIDPLAQGLMGLQRAQGGKENPPVFPAQLAPTDYTTGAMGALGTILAIYTRTRTGVVQRVDSNLLNGGAVLSSEWFTRYEGKPERPLADKGQYGLNPFHRLYQVSDGWIYVVAETEAEREAMCKAVNAEALLSAPQDISGAAHPNETSTAQALAERFSTVQADDILKRLNAAGVPCAPALPGDSELFLNDPHASDNDMIATFDHAWAGKLLVAWRYVQFGSTKPVQGKSTPLLGEQNREVLREVGFSDEAIDELYAKGVIKTETSV</sequence>